<organism evidence="2 3">
    <name type="scientific">Skermanella cutis</name>
    <dbReference type="NCBI Taxonomy" id="2775420"/>
    <lineage>
        <taxon>Bacteria</taxon>
        <taxon>Pseudomonadati</taxon>
        <taxon>Pseudomonadota</taxon>
        <taxon>Alphaproteobacteria</taxon>
        <taxon>Rhodospirillales</taxon>
        <taxon>Azospirillaceae</taxon>
        <taxon>Skermanella</taxon>
    </lineage>
</organism>
<accession>A0ABX7B889</accession>
<evidence type="ECO:0000256" key="1">
    <source>
        <dbReference type="SAM" id="SignalP"/>
    </source>
</evidence>
<gene>
    <name evidence="2" type="ORF">IGS68_04960</name>
</gene>
<name>A0ABX7B889_9PROT</name>
<proteinExistence type="predicted"/>
<evidence type="ECO:0000313" key="3">
    <source>
        <dbReference type="Proteomes" id="UP000595197"/>
    </source>
</evidence>
<dbReference type="RefSeq" id="WP_201077799.1">
    <property type="nucleotide sequence ID" value="NZ_CP067420.1"/>
</dbReference>
<reference evidence="2" key="1">
    <citation type="submission" date="2021-02" db="EMBL/GenBank/DDBJ databases">
        <title>Skermanella TT6 skin isolate.</title>
        <authorList>
            <person name="Lee K."/>
            <person name="Ganzorig M."/>
        </authorList>
    </citation>
    <scope>NUCLEOTIDE SEQUENCE</scope>
    <source>
        <strain evidence="2">TT6</strain>
    </source>
</reference>
<dbReference type="Proteomes" id="UP000595197">
    <property type="component" value="Chromosome"/>
</dbReference>
<feature type="chain" id="PRO_5046208614" evidence="1">
    <location>
        <begin position="23"/>
        <end position="54"/>
    </location>
</feature>
<keyword evidence="3" id="KW-1185">Reference proteome</keyword>
<sequence length="54" mass="5861">MRLKLVAVLSAFALLLPSIAFAHPSGMDRKGCHHDRKNGGYHLPLTAWGHHGSS</sequence>
<evidence type="ECO:0000313" key="2">
    <source>
        <dbReference type="EMBL" id="QQP90596.1"/>
    </source>
</evidence>
<protein>
    <submittedName>
        <fullName evidence="2">YHYH domain-containing protein</fullName>
    </submittedName>
</protein>
<dbReference type="InterPro" id="IPR047773">
    <property type="entry name" value="YHYH_dom_bact"/>
</dbReference>
<dbReference type="NCBIfam" id="NF033223">
    <property type="entry name" value="YHYH_alt"/>
    <property type="match status" value="1"/>
</dbReference>
<feature type="signal peptide" evidence="1">
    <location>
        <begin position="1"/>
        <end position="22"/>
    </location>
</feature>
<dbReference type="EMBL" id="CP067420">
    <property type="protein sequence ID" value="QQP90596.1"/>
    <property type="molecule type" value="Genomic_DNA"/>
</dbReference>
<keyword evidence="1" id="KW-0732">Signal</keyword>